<feature type="binding site" evidence="7">
    <location>
        <begin position="89"/>
        <end position="90"/>
    </location>
    <ligand>
        <name>(2S)-2-hydroxy-3-oxobutyl phosphate</name>
        <dbReference type="ChEBI" id="CHEBI:58830"/>
    </ligand>
</feature>
<dbReference type="HAMAP" id="MF_00178">
    <property type="entry name" value="Lumazine_synth"/>
    <property type="match status" value="1"/>
</dbReference>
<feature type="binding site" evidence="7">
    <location>
        <position position="117"/>
    </location>
    <ligand>
        <name>5-amino-6-(D-ribitylamino)uracil</name>
        <dbReference type="ChEBI" id="CHEBI:15934"/>
    </ligand>
</feature>
<comment type="pathway">
    <text evidence="1 7">Cofactor biosynthesis; riboflavin biosynthesis; riboflavin from 2-hydroxy-3-oxobutyl phosphate and 5-amino-6-(D-ribitylamino)uracil: step 1/2.</text>
</comment>
<comment type="catalytic activity">
    <reaction evidence="6 7">
        <text>(2S)-2-hydroxy-3-oxobutyl phosphate + 5-amino-6-(D-ribitylamino)uracil = 6,7-dimethyl-8-(1-D-ribityl)lumazine + phosphate + 2 H2O + H(+)</text>
        <dbReference type="Rhea" id="RHEA:26152"/>
        <dbReference type="ChEBI" id="CHEBI:15377"/>
        <dbReference type="ChEBI" id="CHEBI:15378"/>
        <dbReference type="ChEBI" id="CHEBI:15934"/>
        <dbReference type="ChEBI" id="CHEBI:43474"/>
        <dbReference type="ChEBI" id="CHEBI:58201"/>
        <dbReference type="ChEBI" id="CHEBI:58830"/>
        <dbReference type="EC" id="2.5.1.78"/>
    </reaction>
</comment>
<keyword evidence="4 7" id="KW-0686">Riboflavin biosynthesis</keyword>
<dbReference type="GO" id="GO:0009349">
    <property type="term" value="C:riboflavin synthase complex"/>
    <property type="evidence" value="ECO:0007669"/>
    <property type="project" value="UniProtKB-UniRule"/>
</dbReference>
<dbReference type="InterPro" id="IPR034964">
    <property type="entry name" value="LS"/>
</dbReference>
<gene>
    <name evidence="7" type="primary">ribH</name>
    <name evidence="8" type="ORF">COU11_03045</name>
</gene>
<proteinExistence type="inferred from homology"/>
<dbReference type="AlphaFoldDB" id="A0A2H0UMR5"/>
<dbReference type="InterPro" id="IPR002180">
    <property type="entry name" value="LS/RS"/>
</dbReference>
<sequence length="152" mass="16192">MQDNVIKGAEEFSAAGVKVGIVVAQFNKDITEALLEDARQEADRRGISPEDITVKSVAGSVEIPVVLQAMAKSNKFDCLVALGAVIRGETVHFEYVSKLAAEGISRVSLDNNIPIGFGVLMCETKDQALKRIHSGGEALSAALSAYRACKEL</sequence>
<evidence type="ECO:0000256" key="6">
    <source>
        <dbReference type="ARBA" id="ARBA00048785"/>
    </source>
</evidence>
<evidence type="ECO:0000313" key="8">
    <source>
        <dbReference type="EMBL" id="PIR86966.1"/>
    </source>
</evidence>
<dbReference type="InterPro" id="IPR036467">
    <property type="entry name" value="LS/RS_sf"/>
</dbReference>
<feature type="active site" description="Proton donor" evidence="7">
    <location>
        <position position="92"/>
    </location>
</feature>
<feature type="binding site" evidence="7">
    <location>
        <begin position="60"/>
        <end position="62"/>
    </location>
    <ligand>
        <name>5-amino-6-(D-ribitylamino)uracil</name>
        <dbReference type="ChEBI" id="CHEBI:15934"/>
    </ligand>
</feature>
<comment type="similarity">
    <text evidence="2 7">Belongs to the DMRL synthase family.</text>
</comment>
<protein>
    <recommendedName>
        <fullName evidence="3 7">6,7-dimethyl-8-ribityllumazine synthase</fullName>
        <shortName evidence="7">DMRL synthase</shortName>
        <shortName evidence="7">LS</shortName>
        <shortName evidence="7">Lumazine synthase</shortName>
        <ecNumber evidence="3 7">2.5.1.78</ecNumber>
    </recommendedName>
</protein>
<dbReference type="SUPFAM" id="SSF52121">
    <property type="entry name" value="Lumazine synthase"/>
    <property type="match status" value="1"/>
</dbReference>
<evidence type="ECO:0000256" key="1">
    <source>
        <dbReference type="ARBA" id="ARBA00004917"/>
    </source>
</evidence>
<accession>A0A2H0UMR5</accession>
<dbReference type="Proteomes" id="UP000229526">
    <property type="component" value="Unassembled WGS sequence"/>
</dbReference>
<comment type="function">
    <text evidence="7">Catalyzes the formation of 6,7-dimethyl-8-ribityllumazine by condensation of 5-amino-6-(D-ribitylamino)uracil with 3,4-dihydroxy-2-butanone 4-phosphate. This is the penultimate step in the biosynthesis of riboflavin.</text>
</comment>
<reference evidence="9" key="1">
    <citation type="submission" date="2017-09" db="EMBL/GenBank/DDBJ databases">
        <title>Depth-based differentiation of microbial function through sediment-hosted aquifers and enrichment of novel symbionts in the deep terrestrial subsurface.</title>
        <authorList>
            <person name="Probst A.J."/>
            <person name="Ladd B."/>
            <person name="Jarett J.K."/>
            <person name="Geller-Mcgrath D.E."/>
            <person name="Sieber C.M.K."/>
            <person name="Emerson J.B."/>
            <person name="Anantharaman K."/>
            <person name="Thomas B.C."/>
            <person name="Malmstrom R."/>
            <person name="Stieglmeier M."/>
            <person name="Klingl A."/>
            <person name="Woyke T."/>
            <person name="Ryan C.M."/>
            <person name="Banfield J.F."/>
        </authorList>
    </citation>
    <scope>NUCLEOTIDE SEQUENCE [LARGE SCALE GENOMIC DNA]</scope>
</reference>
<dbReference type="GO" id="GO:0009231">
    <property type="term" value="P:riboflavin biosynthetic process"/>
    <property type="evidence" value="ECO:0007669"/>
    <property type="project" value="UniProtKB-UniRule"/>
</dbReference>
<dbReference type="GO" id="GO:0000906">
    <property type="term" value="F:6,7-dimethyl-8-ribityllumazine synthase activity"/>
    <property type="evidence" value="ECO:0007669"/>
    <property type="project" value="UniProtKB-UniRule"/>
</dbReference>
<evidence type="ECO:0000256" key="4">
    <source>
        <dbReference type="ARBA" id="ARBA00022619"/>
    </source>
</evidence>
<dbReference type="PANTHER" id="PTHR21058">
    <property type="entry name" value="6,7-DIMETHYL-8-RIBITYLLUMAZINE SYNTHASE DMRL SYNTHASE LUMAZINE SYNTHASE"/>
    <property type="match status" value="1"/>
</dbReference>
<dbReference type="UniPathway" id="UPA00275">
    <property type="reaction ID" value="UER00404"/>
</dbReference>
<name>A0A2H0UMR5_9BACT</name>
<dbReference type="PANTHER" id="PTHR21058:SF0">
    <property type="entry name" value="6,7-DIMETHYL-8-RIBITYLLUMAZINE SYNTHASE"/>
    <property type="match status" value="1"/>
</dbReference>
<evidence type="ECO:0000256" key="7">
    <source>
        <dbReference type="HAMAP-Rule" id="MF_00178"/>
    </source>
</evidence>
<dbReference type="CDD" id="cd09209">
    <property type="entry name" value="Lumazine_synthase-I"/>
    <property type="match status" value="1"/>
</dbReference>
<dbReference type="Gene3D" id="3.40.50.960">
    <property type="entry name" value="Lumazine/riboflavin synthase"/>
    <property type="match status" value="1"/>
</dbReference>
<dbReference type="GO" id="GO:0005829">
    <property type="term" value="C:cytosol"/>
    <property type="evidence" value="ECO:0007669"/>
    <property type="project" value="TreeGrafter"/>
</dbReference>
<comment type="caution">
    <text evidence="8">The sequence shown here is derived from an EMBL/GenBank/DDBJ whole genome shotgun (WGS) entry which is preliminary data.</text>
</comment>
<evidence type="ECO:0000256" key="2">
    <source>
        <dbReference type="ARBA" id="ARBA00007424"/>
    </source>
</evidence>
<keyword evidence="5 7" id="KW-0808">Transferase</keyword>
<evidence type="ECO:0000256" key="3">
    <source>
        <dbReference type="ARBA" id="ARBA00012664"/>
    </source>
</evidence>
<dbReference type="EC" id="2.5.1.78" evidence="3 7"/>
<evidence type="ECO:0000256" key="5">
    <source>
        <dbReference type="ARBA" id="ARBA00022679"/>
    </source>
</evidence>
<organism evidence="8 9">
    <name type="scientific">Candidatus Harrisonbacteria bacterium CG10_big_fil_rev_8_21_14_0_10_49_15</name>
    <dbReference type="NCBI Taxonomy" id="1974587"/>
    <lineage>
        <taxon>Bacteria</taxon>
        <taxon>Candidatus Harrisoniibacteriota</taxon>
    </lineage>
</organism>
<feature type="binding site" evidence="7">
    <location>
        <position position="26"/>
    </location>
    <ligand>
        <name>5-amino-6-(D-ribitylamino)uracil</name>
        <dbReference type="ChEBI" id="CHEBI:15934"/>
    </ligand>
</feature>
<dbReference type="Pfam" id="PF00885">
    <property type="entry name" value="DMRL_synthase"/>
    <property type="match status" value="1"/>
</dbReference>
<dbReference type="EMBL" id="PFBD01000022">
    <property type="protein sequence ID" value="PIR86966.1"/>
    <property type="molecule type" value="Genomic_DNA"/>
</dbReference>
<evidence type="ECO:0000313" key="9">
    <source>
        <dbReference type="Proteomes" id="UP000229526"/>
    </source>
</evidence>
<dbReference type="NCBIfam" id="TIGR00114">
    <property type="entry name" value="lumazine-synth"/>
    <property type="match status" value="1"/>
</dbReference>
<feature type="binding site" evidence="7">
    <location>
        <position position="131"/>
    </location>
    <ligand>
        <name>(2S)-2-hydroxy-3-oxobutyl phosphate</name>
        <dbReference type="ChEBI" id="CHEBI:58830"/>
    </ligand>
</feature>
<feature type="binding site" evidence="7">
    <location>
        <begin position="84"/>
        <end position="86"/>
    </location>
    <ligand>
        <name>5-amino-6-(D-ribitylamino)uracil</name>
        <dbReference type="ChEBI" id="CHEBI:15934"/>
    </ligand>
</feature>